<feature type="compositionally biased region" description="Basic and acidic residues" evidence="1">
    <location>
        <begin position="443"/>
        <end position="452"/>
    </location>
</feature>
<dbReference type="InterPro" id="IPR012334">
    <property type="entry name" value="Pectin_lyas_fold"/>
</dbReference>
<keyword evidence="2" id="KW-0472">Membrane</keyword>
<dbReference type="InterPro" id="IPR011050">
    <property type="entry name" value="Pectin_lyase_fold/virulence"/>
</dbReference>
<dbReference type="EMBL" id="CASHTH010003134">
    <property type="protein sequence ID" value="CAI8040790.1"/>
    <property type="molecule type" value="Genomic_DNA"/>
</dbReference>
<evidence type="ECO:0000256" key="2">
    <source>
        <dbReference type="SAM" id="Phobius"/>
    </source>
</evidence>
<feature type="transmembrane region" description="Helical" evidence="2">
    <location>
        <begin position="355"/>
        <end position="377"/>
    </location>
</feature>
<evidence type="ECO:0000256" key="1">
    <source>
        <dbReference type="SAM" id="MobiDB-lite"/>
    </source>
</evidence>
<keyword evidence="2" id="KW-1133">Transmembrane helix</keyword>
<reference evidence="4" key="1">
    <citation type="submission" date="2023-03" db="EMBL/GenBank/DDBJ databases">
        <authorList>
            <person name="Steffen K."/>
            <person name="Cardenas P."/>
        </authorList>
    </citation>
    <scope>NUCLEOTIDE SEQUENCE</scope>
</reference>
<evidence type="ECO:0000256" key="3">
    <source>
        <dbReference type="SAM" id="SignalP"/>
    </source>
</evidence>
<dbReference type="Proteomes" id="UP001174909">
    <property type="component" value="Unassembled WGS sequence"/>
</dbReference>
<evidence type="ECO:0000313" key="5">
    <source>
        <dbReference type="Proteomes" id="UP001174909"/>
    </source>
</evidence>
<evidence type="ECO:0008006" key="6">
    <source>
        <dbReference type="Google" id="ProtNLM"/>
    </source>
</evidence>
<feature type="region of interest" description="Disordered" evidence="1">
    <location>
        <begin position="443"/>
        <end position="462"/>
    </location>
</feature>
<accession>A0AA35T2X3</accession>
<gene>
    <name evidence="4" type="ORF">GBAR_LOCUS22684</name>
</gene>
<keyword evidence="5" id="KW-1185">Reference proteome</keyword>
<organism evidence="4 5">
    <name type="scientific">Geodia barretti</name>
    <name type="common">Barrett's horny sponge</name>
    <dbReference type="NCBI Taxonomy" id="519541"/>
    <lineage>
        <taxon>Eukaryota</taxon>
        <taxon>Metazoa</taxon>
        <taxon>Porifera</taxon>
        <taxon>Demospongiae</taxon>
        <taxon>Heteroscleromorpha</taxon>
        <taxon>Tetractinellida</taxon>
        <taxon>Astrophorina</taxon>
        <taxon>Geodiidae</taxon>
        <taxon>Geodia</taxon>
    </lineage>
</organism>
<dbReference type="Gene3D" id="2.160.20.10">
    <property type="entry name" value="Single-stranded right-handed beta-helix, Pectin lyase-like"/>
    <property type="match status" value="1"/>
</dbReference>
<dbReference type="AlphaFoldDB" id="A0AA35T2X3"/>
<comment type="caution">
    <text evidence="4">The sequence shown here is derived from an EMBL/GenBank/DDBJ whole genome shotgun (WGS) entry which is preliminary data.</text>
</comment>
<feature type="chain" id="PRO_5041426666" description="Right handed beta helix domain-containing protein" evidence="3">
    <location>
        <begin position="19"/>
        <end position="462"/>
    </location>
</feature>
<keyword evidence="3" id="KW-0732">Signal</keyword>
<sequence length="462" mass="51499">MKCCHLLLLSLFACVARGVSQCSSSESNTPVTVEWYCGEHVKPTNVSCSSLTDALAFSANTTATCPLPTISIHLNSEKVKLEARSSQQSHLITNMSHFGLIGVSNSSTEVVCTDRVAIRFEGQGMSVEIRNVSFQTCGDTTAALLFHGTLDVYLDHFEVKNSTGCGVSFQNVVGEVRVSNSVFTDNNVHDGYGAGVQILVELSPEQKFTANFTRCNFTRNRNVGIKGITWEQIDGGGMLNRIGLKTFMDAFQGCYKDGRNGGADRRFFAGLYLIFRVMIFFIFNMEIDHTITYYSLVIFCIVIICLLAWLQPYKVNFYNKLDVFLIALLAAFFGLHILGFFYLETTLTVPHPIVIIGGCLSLMPLFYLVGFGCIKILRKCFHFDPIKTLTLRIPEMLSLQHTDRDRAGSKVQSPRHSVTYSEVDTRQLVDSCLLHERPQDAENKDLLSRGRESGYGSIKDTH</sequence>
<feature type="transmembrane region" description="Helical" evidence="2">
    <location>
        <begin position="291"/>
        <end position="311"/>
    </location>
</feature>
<evidence type="ECO:0000313" key="4">
    <source>
        <dbReference type="EMBL" id="CAI8040790.1"/>
    </source>
</evidence>
<name>A0AA35T2X3_GEOBA</name>
<feature type="signal peptide" evidence="3">
    <location>
        <begin position="1"/>
        <end position="18"/>
    </location>
</feature>
<dbReference type="SUPFAM" id="SSF51126">
    <property type="entry name" value="Pectin lyase-like"/>
    <property type="match status" value="1"/>
</dbReference>
<keyword evidence="2" id="KW-0812">Transmembrane</keyword>
<feature type="transmembrane region" description="Helical" evidence="2">
    <location>
        <begin position="323"/>
        <end position="343"/>
    </location>
</feature>
<protein>
    <recommendedName>
        <fullName evidence="6">Right handed beta helix domain-containing protein</fullName>
    </recommendedName>
</protein>
<feature type="transmembrane region" description="Helical" evidence="2">
    <location>
        <begin position="267"/>
        <end position="284"/>
    </location>
</feature>
<proteinExistence type="predicted"/>